<dbReference type="EMBL" id="CM024797">
    <property type="protein sequence ID" value="KAG7999891.1"/>
    <property type="molecule type" value="Genomic_DNA"/>
</dbReference>
<reference evidence="1" key="1">
    <citation type="submission" date="2020-04" db="EMBL/GenBank/DDBJ databases">
        <title>A chromosome-scale assembly and high-density genetic map of the yellow drum (Nibea albiflora) genome.</title>
        <authorList>
            <person name="Xu D."/>
            <person name="Zhang W."/>
            <person name="Chen R."/>
            <person name="Tan P."/>
            <person name="Wang L."/>
            <person name="Song H."/>
            <person name="Tian L."/>
            <person name="Zhu Q."/>
            <person name="Wang B."/>
        </authorList>
    </citation>
    <scope>NUCLEOTIDE SEQUENCE</scope>
    <source>
        <strain evidence="1">ZJHYS-2018</strain>
    </source>
</reference>
<name>A0ACB7ED62_NIBAL</name>
<evidence type="ECO:0000313" key="2">
    <source>
        <dbReference type="Proteomes" id="UP000805704"/>
    </source>
</evidence>
<evidence type="ECO:0000313" key="1">
    <source>
        <dbReference type="EMBL" id="KAG7999891.1"/>
    </source>
</evidence>
<proteinExistence type="predicted"/>
<dbReference type="Proteomes" id="UP000805704">
    <property type="component" value="Chromosome 9"/>
</dbReference>
<protein>
    <submittedName>
        <fullName evidence="1">Uncharacterized protein</fullName>
    </submittedName>
</protein>
<gene>
    <name evidence="1" type="ORF">GBF38_001960</name>
</gene>
<comment type="caution">
    <text evidence="1">The sequence shown here is derived from an EMBL/GenBank/DDBJ whole genome shotgun (WGS) entry which is preliminary data.</text>
</comment>
<keyword evidence="2" id="KW-1185">Reference proteome</keyword>
<sequence>MNSDADPNDRDVADTILAQLKQKLKDQGVDVDHVKLSWKKQPDGKIFSKQDQKQRKKRSTKRKKLEL</sequence>
<accession>A0ACB7ED62</accession>
<organism evidence="1 2">
    <name type="scientific">Nibea albiflora</name>
    <name type="common">Yellow drum</name>
    <name type="synonym">Corvina albiflora</name>
    <dbReference type="NCBI Taxonomy" id="240163"/>
    <lineage>
        <taxon>Eukaryota</taxon>
        <taxon>Metazoa</taxon>
        <taxon>Chordata</taxon>
        <taxon>Craniata</taxon>
        <taxon>Vertebrata</taxon>
        <taxon>Euteleostomi</taxon>
        <taxon>Actinopterygii</taxon>
        <taxon>Neopterygii</taxon>
        <taxon>Teleostei</taxon>
        <taxon>Neoteleostei</taxon>
        <taxon>Acanthomorphata</taxon>
        <taxon>Eupercaria</taxon>
        <taxon>Sciaenidae</taxon>
        <taxon>Nibea</taxon>
    </lineage>
</organism>